<sequence length="105" mass="11779">MANLAMVEDSYLVTLRIARATTPQNIDEEQLFPSAKYMVQQLGVLVSSKEPQKEGITVEILKKGAETLEPDVYTVTLIYNNHGLFYKVNSQGLSRWNSTNTIEGE</sequence>
<name>A0A0C2N0D6_THEKT</name>
<accession>A0A0C2N0D6</accession>
<organism evidence="1 2">
    <name type="scientific">Thelohanellus kitauei</name>
    <name type="common">Myxosporean</name>
    <dbReference type="NCBI Taxonomy" id="669202"/>
    <lineage>
        <taxon>Eukaryota</taxon>
        <taxon>Metazoa</taxon>
        <taxon>Cnidaria</taxon>
        <taxon>Myxozoa</taxon>
        <taxon>Myxosporea</taxon>
        <taxon>Bivalvulida</taxon>
        <taxon>Platysporina</taxon>
        <taxon>Myxobolidae</taxon>
        <taxon>Thelohanellus</taxon>
    </lineage>
</organism>
<gene>
    <name evidence="1" type="ORF">RF11_12460</name>
</gene>
<dbReference type="EMBL" id="JWZT01001011">
    <property type="protein sequence ID" value="KII73066.1"/>
    <property type="molecule type" value="Genomic_DNA"/>
</dbReference>
<evidence type="ECO:0000313" key="2">
    <source>
        <dbReference type="Proteomes" id="UP000031668"/>
    </source>
</evidence>
<protein>
    <submittedName>
        <fullName evidence="1">Uncharacterized protein</fullName>
    </submittedName>
</protein>
<evidence type="ECO:0000313" key="1">
    <source>
        <dbReference type="EMBL" id="KII73066.1"/>
    </source>
</evidence>
<dbReference type="AlphaFoldDB" id="A0A0C2N0D6"/>
<keyword evidence="2" id="KW-1185">Reference proteome</keyword>
<proteinExistence type="predicted"/>
<comment type="caution">
    <text evidence="1">The sequence shown here is derived from an EMBL/GenBank/DDBJ whole genome shotgun (WGS) entry which is preliminary data.</text>
</comment>
<dbReference type="Proteomes" id="UP000031668">
    <property type="component" value="Unassembled WGS sequence"/>
</dbReference>
<reference evidence="1 2" key="1">
    <citation type="journal article" date="2014" name="Genome Biol. Evol.">
        <title>The genome of the myxosporean Thelohanellus kitauei shows adaptations to nutrient acquisition within its fish host.</title>
        <authorList>
            <person name="Yang Y."/>
            <person name="Xiong J."/>
            <person name="Zhou Z."/>
            <person name="Huo F."/>
            <person name="Miao W."/>
            <person name="Ran C."/>
            <person name="Liu Y."/>
            <person name="Zhang J."/>
            <person name="Feng J."/>
            <person name="Wang M."/>
            <person name="Wang M."/>
            <person name="Wang L."/>
            <person name="Yao B."/>
        </authorList>
    </citation>
    <scope>NUCLEOTIDE SEQUENCE [LARGE SCALE GENOMIC DNA]</scope>
    <source>
        <strain evidence="1">Wuqing</strain>
    </source>
</reference>